<feature type="non-terminal residue" evidence="1">
    <location>
        <position position="1"/>
    </location>
</feature>
<protein>
    <submittedName>
        <fullName evidence="1">Uncharacterized protein</fullName>
    </submittedName>
</protein>
<sequence>GGKARRPFRVLTWRDVYEIAGVLGVDPDPFTLRELWWMIGGKDKKDWGSLSVICATMYNASGFSKKVVSPDEFNPYLKSAKRSRPAGTRSIPLKMFSKHFCKEPSDG</sequence>
<reference evidence="1" key="1">
    <citation type="journal article" date="2015" name="Nature">
        <title>Complex archaea that bridge the gap between prokaryotes and eukaryotes.</title>
        <authorList>
            <person name="Spang A."/>
            <person name="Saw J.H."/>
            <person name="Jorgensen S.L."/>
            <person name="Zaremba-Niedzwiedzka K."/>
            <person name="Martijn J."/>
            <person name="Lind A.E."/>
            <person name="van Eijk R."/>
            <person name="Schleper C."/>
            <person name="Guy L."/>
            <person name="Ettema T.J."/>
        </authorList>
    </citation>
    <scope>NUCLEOTIDE SEQUENCE</scope>
</reference>
<comment type="caution">
    <text evidence="1">The sequence shown here is derived from an EMBL/GenBank/DDBJ whole genome shotgun (WGS) entry which is preliminary data.</text>
</comment>
<accession>A0A0F8XC41</accession>
<proteinExistence type="predicted"/>
<organism evidence="1">
    <name type="scientific">marine sediment metagenome</name>
    <dbReference type="NCBI Taxonomy" id="412755"/>
    <lineage>
        <taxon>unclassified sequences</taxon>
        <taxon>metagenomes</taxon>
        <taxon>ecological metagenomes</taxon>
    </lineage>
</organism>
<evidence type="ECO:0000313" key="1">
    <source>
        <dbReference type="EMBL" id="KKK58515.1"/>
    </source>
</evidence>
<name>A0A0F8XC41_9ZZZZ</name>
<dbReference type="EMBL" id="LAZR01063943">
    <property type="protein sequence ID" value="KKK58515.1"/>
    <property type="molecule type" value="Genomic_DNA"/>
</dbReference>
<dbReference type="AlphaFoldDB" id="A0A0F8XC41"/>
<gene>
    <name evidence="1" type="ORF">LCGC14_3043660</name>
</gene>